<keyword evidence="9" id="KW-0539">Nucleus</keyword>
<reference evidence="13" key="1">
    <citation type="submission" date="2020-11" db="EMBL/GenBank/DDBJ databases">
        <authorList>
            <person name="Whiteford S."/>
        </authorList>
    </citation>
    <scope>NUCLEOTIDE SEQUENCE</scope>
</reference>
<dbReference type="EMBL" id="CAJHNJ030000048">
    <property type="protein sequence ID" value="CAG9132381.1"/>
    <property type="molecule type" value="Genomic_DNA"/>
</dbReference>
<dbReference type="GO" id="GO:0003723">
    <property type="term" value="F:RNA binding"/>
    <property type="evidence" value="ECO:0007669"/>
    <property type="project" value="UniProtKB-KW"/>
</dbReference>
<evidence type="ECO:0000256" key="8">
    <source>
        <dbReference type="ARBA" id="ARBA00022884"/>
    </source>
</evidence>
<evidence type="ECO:0000256" key="6">
    <source>
        <dbReference type="ARBA" id="ARBA00022448"/>
    </source>
</evidence>
<dbReference type="InterPro" id="IPR047857">
    <property type="entry name" value="Snurportin1_C"/>
</dbReference>
<dbReference type="SUPFAM" id="SSF56091">
    <property type="entry name" value="DNA ligase/mRNA capping enzyme, catalytic domain"/>
    <property type="match status" value="1"/>
</dbReference>
<organism evidence="13 14">
    <name type="scientific">Plutella xylostella</name>
    <name type="common">Diamondback moth</name>
    <name type="synonym">Plutella maculipennis</name>
    <dbReference type="NCBI Taxonomy" id="51655"/>
    <lineage>
        <taxon>Eukaryota</taxon>
        <taxon>Metazoa</taxon>
        <taxon>Ecdysozoa</taxon>
        <taxon>Arthropoda</taxon>
        <taxon>Hexapoda</taxon>
        <taxon>Insecta</taxon>
        <taxon>Pterygota</taxon>
        <taxon>Neoptera</taxon>
        <taxon>Endopterygota</taxon>
        <taxon>Lepidoptera</taxon>
        <taxon>Glossata</taxon>
        <taxon>Ditrysia</taxon>
        <taxon>Yponomeutoidea</taxon>
        <taxon>Plutellidae</taxon>
        <taxon>Plutella</taxon>
    </lineage>
</organism>
<evidence type="ECO:0000256" key="5">
    <source>
        <dbReference type="ARBA" id="ARBA00016034"/>
    </source>
</evidence>
<dbReference type="Pfam" id="PF21974">
    <property type="entry name" value="SPN1_m3Gcap_bd"/>
    <property type="match status" value="1"/>
</dbReference>
<dbReference type="GO" id="GO:0061015">
    <property type="term" value="P:snRNA import into nucleus"/>
    <property type="evidence" value="ECO:0007669"/>
    <property type="project" value="InterPro"/>
</dbReference>
<evidence type="ECO:0000256" key="1">
    <source>
        <dbReference type="ARBA" id="ARBA00003975"/>
    </source>
</evidence>
<feature type="compositionally biased region" description="Basic residues" evidence="10">
    <location>
        <begin position="387"/>
        <end position="396"/>
    </location>
</feature>
<feature type="region of interest" description="Disordered" evidence="10">
    <location>
        <begin position="329"/>
        <end position="420"/>
    </location>
</feature>
<comment type="subcellular location">
    <subcellularLocation>
        <location evidence="3">Cytoplasm</location>
    </subcellularLocation>
    <subcellularLocation>
        <location evidence="2">Nucleus</location>
    </subcellularLocation>
</comment>
<evidence type="ECO:0000256" key="9">
    <source>
        <dbReference type="ARBA" id="ARBA00023242"/>
    </source>
</evidence>
<feature type="compositionally biased region" description="Polar residues" evidence="10">
    <location>
        <begin position="333"/>
        <end position="361"/>
    </location>
</feature>
<evidence type="ECO:0000256" key="2">
    <source>
        <dbReference type="ARBA" id="ARBA00004123"/>
    </source>
</evidence>
<evidence type="ECO:0000256" key="7">
    <source>
        <dbReference type="ARBA" id="ARBA00022490"/>
    </source>
</evidence>
<sequence>MDEVLEKFQSLGDQDADNTKSDFEGMYKNWGRLGHQEERRKEILEVQKSNRMSKFDHSRDILQLVLEAEEEFDKKHYGKPRYRPSIYVAGFNKVSSRYKNVLMMSEWMVEKPQDFNENWLVVPCPKGVRLLVVASRGITKCYTKYGHFKMEIRTALPGGNPGNQRGHTCVLDCFYVEKNNTMYVVDILAYNSQPMTDGETEFRHFWIHSKFAELPGLKIISKQNKAIFTILPKVPCDEKSFNEFMSKYPAFECNFPPLDGFLFYHKKAQYVSGETPLVGWLFPYMVNEVLGEEVTVNPMYLTLRPFDYTNQREFIEKFEVKLDKKKPKGFRTSLDSDTSASIADMETSTPNTADNTENTMDTAKPSEESPTEENKEDMDVDAAGKEKKGKRQKKNTKKDTGNQISLEMETTLIGDVLKDE</sequence>
<comment type="similarity">
    <text evidence="4">Belongs to the snurportin family.</text>
</comment>
<protein>
    <recommendedName>
        <fullName evidence="5">Snurportin-1</fullName>
    </recommendedName>
</protein>
<keyword evidence="7" id="KW-0963">Cytoplasm</keyword>
<accession>A0A8S4FY87</accession>
<dbReference type="Pfam" id="PF11538">
    <property type="entry name" value="Snurportin1"/>
    <property type="match status" value="1"/>
</dbReference>
<evidence type="ECO:0000313" key="13">
    <source>
        <dbReference type="EMBL" id="CAG9132381.1"/>
    </source>
</evidence>
<keyword evidence="8" id="KW-0694">RNA-binding</keyword>
<gene>
    <name evidence="13" type="ORF">PLXY2_LOCUS10591</name>
</gene>
<evidence type="ECO:0000256" key="4">
    <source>
        <dbReference type="ARBA" id="ARBA00007540"/>
    </source>
</evidence>
<dbReference type="CDD" id="cd09232">
    <property type="entry name" value="Snurportin-1_C"/>
    <property type="match status" value="1"/>
</dbReference>
<dbReference type="PANTHER" id="PTHR13403">
    <property type="entry name" value="SNURPORTIN1 RNUT1 PROTEIN RNA, U TRANSPORTER 1"/>
    <property type="match status" value="1"/>
</dbReference>
<dbReference type="GO" id="GO:0005737">
    <property type="term" value="C:cytoplasm"/>
    <property type="evidence" value="ECO:0007669"/>
    <property type="project" value="UniProtKB-SubCell"/>
</dbReference>
<dbReference type="InterPro" id="IPR017336">
    <property type="entry name" value="Snurportin-1"/>
</dbReference>
<evidence type="ECO:0000256" key="3">
    <source>
        <dbReference type="ARBA" id="ARBA00004496"/>
    </source>
</evidence>
<dbReference type="PANTHER" id="PTHR13403:SF6">
    <property type="entry name" value="SNURPORTIN-1"/>
    <property type="match status" value="1"/>
</dbReference>
<feature type="compositionally biased region" description="Acidic residues" evidence="10">
    <location>
        <begin position="369"/>
        <end position="380"/>
    </location>
</feature>
<evidence type="ECO:0000259" key="11">
    <source>
        <dbReference type="Pfam" id="PF11538"/>
    </source>
</evidence>
<comment type="caution">
    <text evidence="13">The sequence shown here is derived from an EMBL/GenBank/DDBJ whole genome shotgun (WGS) entry which is preliminary data.</text>
</comment>
<keyword evidence="14" id="KW-1185">Reference proteome</keyword>
<evidence type="ECO:0000259" key="12">
    <source>
        <dbReference type="Pfam" id="PF21974"/>
    </source>
</evidence>
<dbReference type="AlphaFoldDB" id="A0A8S4FY87"/>
<comment type="function">
    <text evidence="1">Functions as an U snRNP-specific nuclear import adapter. Involved in the trimethylguanosine (m3G)-cap-dependent nuclear import of U snRNPs. Binds specifically to the terminal m3G-cap U snRNAs.</text>
</comment>
<keyword evidence="6" id="KW-0813">Transport</keyword>
<dbReference type="Proteomes" id="UP000653454">
    <property type="component" value="Unassembled WGS sequence"/>
</dbReference>
<dbReference type="Gene3D" id="3.30.470.30">
    <property type="entry name" value="DNA ligase/mRNA capping enzyme"/>
    <property type="match status" value="1"/>
</dbReference>
<feature type="domain" description="Snurportin-1 N-terminal" evidence="11">
    <location>
        <begin position="27"/>
        <end position="59"/>
    </location>
</feature>
<feature type="domain" description="Snurportin-1 m3G cap-binding" evidence="12">
    <location>
        <begin position="102"/>
        <end position="283"/>
    </location>
</feature>
<dbReference type="InterPro" id="IPR024721">
    <property type="entry name" value="Snurportin-1_N"/>
</dbReference>
<evidence type="ECO:0000256" key="10">
    <source>
        <dbReference type="SAM" id="MobiDB-lite"/>
    </source>
</evidence>
<proteinExistence type="inferred from homology"/>
<evidence type="ECO:0000313" key="14">
    <source>
        <dbReference type="Proteomes" id="UP000653454"/>
    </source>
</evidence>
<dbReference type="GO" id="GO:0005634">
    <property type="term" value="C:nucleus"/>
    <property type="evidence" value="ECO:0007669"/>
    <property type="project" value="UniProtKB-SubCell"/>
</dbReference>
<name>A0A8S4FY87_PLUXY</name>